<keyword evidence="6" id="KW-1185">Reference proteome</keyword>
<dbReference type="RefSeq" id="WP_259860003.1">
    <property type="nucleotide sequence ID" value="NZ_BAAAST010000013.1"/>
</dbReference>
<dbReference type="Pfam" id="PF09362">
    <property type="entry name" value="DUF1996"/>
    <property type="match status" value="1"/>
</dbReference>
<reference evidence="5" key="1">
    <citation type="submission" date="2021-04" db="EMBL/GenBank/DDBJ databases">
        <authorList>
            <person name="Hartkoorn R.C."/>
            <person name="Beaudoing E."/>
            <person name="Hot D."/>
        </authorList>
    </citation>
    <scope>NUCLEOTIDE SEQUENCE</scope>
    <source>
        <strain evidence="5">NRRL B-16292</strain>
    </source>
</reference>
<evidence type="ECO:0000313" key="5">
    <source>
        <dbReference type="EMBL" id="UWP82231.1"/>
    </source>
</evidence>
<dbReference type="PANTHER" id="PTHR43662">
    <property type="match status" value="1"/>
</dbReference>
<dbReference type="InterPro" id="IPR006584">
    <property type="entry name" value="Cellulose-bd_IV"/>
</dbReference>
<dbReference type="Gene3D" id="2.60.120.260">
    <property type="entry name" value="Galactose-binding domain-like"/>
    <property type="match status" value="1"/>
</dbReference>
<protein>
    <submittedName>
        <fullName evidence="5">DUF1996 domain-containing protein</fullName>
    </submittedName>
</protein>
<evidence type="ECO:0000313" key="6">
    <source>
        <dbReference type="Proteomes" id="UP001059617"/>
    </source>
</evidence>
<dbReference type="InterPro" id="IPR005084">
    <property type="entry name" value="CBM6"/>
</dbReference>
<feature type="domain" description="Cellulose binding type IV" evidence="4">
    <location>
        <begin position="52"/>
        <end position="187"/>
    </location>
</feature>
<evidence type="ECO:0000256" key="2">
    <source>
        <dbReference type="SAM" id="MobiDB-lite"/>
    </source>
</evidence>
<sequence length="501" mass="52950">MPTDPRHHPYPTTTPPRRSPKRRRALMALLTVPVAGAIATTVIVSTTAGAEQTDTAGLIQAEAWSAQSGARTENTGDTGGGKNVGWLANGDWMRYDGVDLGSTGALAASIRVAAASRAGGTVELRAGTQTGEVLATFAVGHTGSWQTWVTKTELSNTGLTGKQTVFLLLKSNQASDFINVNWFQLKRTPTATIPGSPAPSTKPPTGAPTSAPPGGGSTTGWPTVDPAKQAADTAAFFARKPRPITNNPVKVPEFNAQCTVSHHGSDDPIVFPGLAGASHNHTFIGNKTTDANSTTESLFAGTTTCNPADDHSAYWIPTLYQNGQVVDPKGVTVYYGSRLKDPSKTQPFPLGLRMIVGDAKTQTDTPDKQGNHFWCAGIGGSTGRTANGEYPVCAKTAELVRQITFPDCWDGVHLDSPDHKAHMAWGDHTGSCPKTHPVPIPSVSFVIAYPLSTNTEGISLASGTGYSMHADFWNAWKPEALAQRVRDCLNQGYKCNSAGNF</sequence>
<dbReference type="EMBL" id="CP073720">
    <property type="protein sequence ID" value="UWP82231.1"/>
    <property type="molecule type" value="Genomic_DNA"/>
</dbReference>
<keyword evidence="3" id="KW-0472">Membrane</keyword>
<keyword evidence="3" id="KW-0812">Transmembrane</keyword>
<organism evidence="5 6">
    <name type="scientific">Dactylosporangium fulvum</name>
    <dbReference type="NCBI Taxonomy" id="53359"/>
    <lineage>
        <taxon>Bacteria</taxon>
        <taxon>Bacillati</taxon>
        <taxon>Actinomycetota</taxon>
        <taxon>Actinomycetes</taxon>
        <taxon>Micromonosporales</taxon>
        <taxon>Micromonosporaceae</taxon>
        <taxon>Dactylosporangium</taxon>
    </lineage>
</organism>
<accession>A0ABY5VZF5</accession>
<name>A0ABY5VZF5_9ACTN</name>
<reference evidence="5" key="2">
    <citation type="submission" date="2022-09" db="EMBL/GenBank/DDBJ databases">
        <title>Biosynthetic gene clusters of Dactylosporangioum fulvum.</title>
        <authorList>
            <person name="Caradec T."/>
        </authorList>
    </citation>
    <scope>NUCLEOTIDE SEQUENCE</scope>
    <source>
        <strain evidence="5">NRRL B-16292</strain>
    </source>
</reference>
<dbReference type="InterPro" id="IPR018535">
    <property type="entry name" value="DUF1996"/>
</dbReference>
<feature type="region of interest" description="Disordered" evidence="2">
    <location>
        <begin position="1"/>
        <end position="21"/>
    </location>
</feature>
<feature type="compositionally biased region" description="Pro residues" evidence="2">
    <location>
        <begin position="196"/>
        <end position="206"/>
    </location>
</feature>
<dbReference type="SMART" id="SM00606">
    <property type="entry name" value="CBD_IV"/>
    <property type="match status" value="1"/>
</dbReference>
<evidence type="ECO:0000256" key="1">
    <source>
        <dbReference type="ARBA" id="ARBA00022729"/>
    </source>
</evidence>
<feature type="transmembrane region" description="Helical" evidence="3">
    <location>
        <begin position="25"/>
        <end position="44"/>
    </location>
</feature>
<evidence type="ECO:0000259" key="4">
    <source>
        <dbReference type="SMART" id="SM00606"/>
    </source>
</evidence>
<dbReference type="CDD" id="cd04084">
    <property type="entry name" value="CBM6_xylanase-like"/>
    <property type="match status" value="1"/>
</dbReference>
<dbReference type="Pfam" id="PF03422">
    <property type="entry name" value="CBM_6"/>
    <property type="match status" value="1"/>
</dbReference>
<gene>
    <name evidence="5" type="ORF">Dfulv_45420</name>
</gene>
<proteinExistence type="predicted"/>
<dbReference type="PANTHER" id="PTHR43662:SF3">
    <property type="entry name" value="DOMAIN PROTEIN, PUTATIVE (AFU_ORTHOLOGUE AFUA_6G11970)-RELATED"/>
    <property type="match status" value="1"/>
</dbReference>
<dbReference type="InterPro" id="IPR008979">
    <property type="entry name" value="Galactose-bd-like_sf"/>
</dbReference>
<feature type="region of interest" description="Disordered" evidence="2">
    <location>
        <begin position="190"/>
        <end position="225"/>
    </location>
</feature>
<dbReference type="Proteomes" id="UP001059617">
    <property type="component" value="Chromosome"/>
</dbReference>
<keyword evidence="1" id="KW-0732">Signal</keyword>
<evidence type="ECO:0000256" key="3">
    <source>
        <dbReference type="SAM" id="Phobius"/>
    </source>
</evidence>
<dbReference type="SUPFAM" id="SSF49785">
    <property type="entry name" value="Galactose-binding domain-like"/>
    <property type="match status" value="1"/>
</dbReference>
<keyword evidence="3" id="KW-1133">Transmembrane helix</keyword>